<feature type="compositionally biased region" description="Acidic residues" evidence="6">
    <location>
        <begin position="605"/>
        <end position="620"/>
    </location>
</feature>
<feature type="compositionally biased region" description="Basic and acidic residues" evidence="6">
    <location>
        <begin position="2295"/>
        <end position="2306"/>
    </location>
</feature>
<feature type="compositionally biased region" description="Basic and acidic residues" evidence="6">
    <location>
        <begin position="2405"/>
        <end position="2415"/>
    </location>
</feature>
<protein>
    <recommendedName>
        <fullName evidence="7">A kinase-anchoring proteins AKAP-5 and AKAP-12 calmodulin (CaM)-binding domain-containing protein</fullName>
    </recommendedName>
</protein>
<dbReference type="PANTHER" id="PTHR23209:SF4">
    <property type="entry name" value="A-KINASE ANCHOR PROTEIN 12"/>
    <property type="match status" value="1"/>
</dbReference>
<keyword evidence="5" id="KW-0449">Lipoprotein</keyword>
<dbReference type="EMBL" id="JAUPFM010000016">
    <property type="protein sequence ID" value="KAK2826560.1"/>
    <property type="molecule type" value="Genomic_DNA"/>
</dbReference>
<accession>A0AA88M0K0</accession>
<keyword evidence="9" id="KW-1185">Reference proteome</keyword>
<evidence type="ECO:0000256" key="4">
    <source>
        <dbReference type="ARBA" id="ARBA00023136"/>
    </source>
</evidence>
<feature type="region of interest" description="Disordered" evidence="6">
    <location>
        <begin position="1288"/>
        <end position="1375"/>
    </location>
</feature>
<feature type="compositionally biased region" description="Basic and acidic residues" evidence="6">
    <location>
        <begin position="1121"/>
        <end position="1135"/>
    </location>
</feature>
<feature type="compositionally biased region" description="Basic and acidic residues" evidence="6">
    <location>
        <begin position="502"/>
        <end position="521"/>
    </location>
</feature>
<feature type="region of interest" description="Disordered" evidence="6">
    <location>
        <begin position="1482"/>
        <end position="1521"/>
    </location>
</feature>
<comment type="subcellular location">
    <subcellularLocation>
        <location evidence="1">Membrane</location>
        <topology evidence="1">Lipid-anchor</topology>
    </subcellularLocation>
</comment>
<feature type="region of interest" description="Disordered" evidence="6">
    <location>
        <begin position="1"/>
        <end position="33"/>
    </location>
</feature>
<gene>
    <name evidence="8" type="ORF">Q5P01_020774</name>
</gene>
<dbReference type="GO" id="GO:0005516">
    <property type="term" value="F:calmodulin binding"/>
    <property type="evidence" value="ECO:0007669"/>
    <property type="project" value="UniProtKB-KW"/>
</dbReference>
<feature type="compositionally biased region" description="Basic residues" evidence="6">
    <location>
        <begin position="554"/>
        <end position="564"/>
    </location>
</feature>
<feature type="region of interest" description="Disordered" evidence="6">
    <location>
        <begin position="1633"/>
        <end position="1665"/>
    </location>
</feature>
<feature type="compositionally biased region" description="Basic and acidic residues" evidence="6">
    <location>
        <begin position="1495"/>
        <end position="1507"/>
    </location>
</feature>
<dbReference type="PANTHER" id="PTHR23209">
    <property type="entry name" value="A-KINASE ANCHOR PROTEIN 12"/>
    <property type="match status" value="1"/>
</dbReference>
<evidence type="ECO:0000256" key="3">
    <source>
        <dbReference type="ARBA" id="ARBA00022860"/>
    </source>
</evidence>
<feature type="compositionally biased region" description="Acidic residues" evidence="6">
    <location>
        <begin position="2967"/>
        <end position="2997"/>
    </location>
</feature>
<dbReference type="PROSITE" id="PS51893">
    <property type="entry name" value="AKAP_CAM_BD"/>
    <property type="match status" value="2"/>
</dbReference>
<keyword evidence="3" id="KW-0112">Calmodulin-binding</keyword>
<sequence>MGGAQSAQRGSDKDPAAAEETDDKLVKNNRQTSEINRKADGTIAEVNGHCEDEISAVAKCFIILFLFWFILLPDKDVSKAEKPLKEETPLEKVEINENESSNKADANEEITLDMIEMDAKQNDINESFKRFFSNINFKLTVKRGSAEKADITVDVPEHTTEEEPNKPVDAAQETKSEHAERGACETSHQDSTCPTLTDVGSEAVQEIAEEKVTETKEVDSTDKAGLMTTLPVAEDEKVQQNAEPEEDLVVSPIKRFFTTGIFGLRRRRKPAEDETTEKELADIRTTEAVETTQKNVEVQQDIEISVGVEATAETGRKETELKEENLSGASAQTTDEGKSPSTEPSTIIVNEPEILSSQEKDKVQASPLKRLLSGSSLKKSSKRQQEKKSSDARLSDSGEHVSNQLLSSTNGADDQKEECPAGEEDGAWASFKKLVTPKRSVKKSSSTNEEKQIPSAVTESKLSEGEQISDHSTEEGKKRKDSSVSWEAVLCGSGRRRSRSRKTSDSDDEKPQVEDDNKQESPLESSNEADGSLVSSGKQAGSPPDADGGSTWKSFKKLVTPKRKAKDEDTQSDVGAPLDDSSFSIKKLLPGQKKRKPAEKQDYVSSDEADKEEASDDEDSATPAVIPLSEFDIVETGVHLQTQADIESHLPKEAAYEIQEDVPHKTTEPLPPGDSLQTEAKMVQESKDASEKERFTTPASNVQPEEVTELISKHQQLSDIPEEGVITETAITPSSVTEEPARDDTIAEDMIEITSEAITAPEPVDNTLADETEMVSAVSQLSDSSKTSGNATPVPAEYDIRDTEELLQQVVENICTSPKARHVCSEDLQSERIVSSVSHQILQSFKKQDPKILELHRRSDATAICTGLKVKELDAINEVAATAQTESLSEVSEAVSTEFVSEVPTEEFDTAELSMDEIHRINVTHLEESIKKIESTNENQDVLECESDVTEAMHKEILPKSEETVADECSLVEVPQAKLDSFQTDIQEEESRDGVQSVYETKDAIMQNITDQIQAENQDQPSLEVQELQALATAEAAILNAKEDPAQLPEKEVTTEDVLPAAMVTDQSKEEPEHLTEVNAEPERVGELQTDAQVPALDSKMKSVVHELKHETEPVTETNAEPEKEDKLQTDADKAEYDSEMGGIETPTMHMPLSDNIVLAETVSYEPKEDEKQRDAATIKNDQVSEELGKVVESKVDSATTSTETPEKEEIPSLERVLDEPEEETQPVTEVRDEQEKDDKLQTDAATSQHMQVSAIQASALDSEISRIKTTEKEILLSEDTALEEAITHKLKDGTEPVTEDSAELEKKDKLQTDTTPTTHVQVSEVLGGDQATAADSEMGGTETSVMDTVRAETVTYEPKEEPDPVNAEQEKEDELQVDAAKTEYGQVSKVLWHVHDAAVDAEMTSTETPEKDLTLLEDIPSSERVMDERREEIEPVTEVTVEYEKDGELQTDATETERVQVSEVLRVHATALDLQIGCTETPENKTSLSEDTVQEERLTDEPKEEIQSVTEVTVEPQKDNELQTQVGISEDKQVQQISAVQAAGFEPEMGSIQTAEMEVALSDVVPPAEAATEEPEEKTKPLTEVNVTCEKEDEQAHPANTEYRQVPEVLAVQEAALDSDIVNSNISEKKMLFSEDTAPRGSVTHEVRDETEPDTEIDAEPQKEDKLRNYADKTEYEQVSEVLGHVHTAAVDAKMTSGETPKKDVQSLEDVTPPERVTTEPKEEPESLTEVTVEPENEDELQTDAAKTEHVDVSEVLAVQVTAADLEMGSTEPPEKEMSLSETDIPLLERLTDAPEEEILVTKITVEPEKEDELQATGAITEYRQELDVLAVQAAALDSQISEKEILLPEDTALGEGLTQIKDESELVTEDNVECEKENELQTDAEKIVQVQVSGVLGGDQASTVDSEMGGPETSKIQLSLSEDIVQAVTFEPREESEPVTEVNVEPEKEDELHTDAGKTEYVQISEELGCEPEVPVDSQMTSMEPPEREVPLLEDTPSSDRVMDEPKEKIEPVGEVTVEYERDDEQKADAAKPECRQAPEALAVEAAALDSEIRGSKTSENEILISEDPALKEAVTHELTDKTQPVTEVNAEPEKEEELQTIRTQTALAQVSAVLRVQASTVDSEMGGTETSEMQMELSDDTGQAKTLTYEPKEETVTDVNVEPEKEDELQSDAAKTVHVHAADVLVHVQATAIDSEVGGTETTEMQVIISEDIPQGETATSEVRDEIKPVTEDELEKKGEPQTDSAKSEYGQVPDVLAVQAAALDLQPADKNEESLSEDIRLEETTNPLTEVHSEPEDKEPLVDKPIKDQHHIPIVSEAVQVPTLDLDEGGVLLQTAQKETGPPTESNVQSVNAFKTEPAQAEHSYSEEDSVVSLEMEVISGDTPPTESVTDEPSHATEVSTEPKEEIRVEDAQESDVLSFNAKHTVTETESENEKSTPGHGTASNVHNEDADYVIASVTDANDSKAGTEFNQAMETNEDQSFPQDVRVEQEAGIPEVAAKLQTLIAVHVSSVNEKTNRVTVLEKKAISEELPAPCGDKATVTYEPEHEVQLSEVQGSVEGEKEGELPGVEVNISAVEHAVVTQVITCNIREVSAGVPDVLIEQTLDIHEPLVATIANELEFKEEVEIATPMAKSDTAETAKEERAAVMMQVPSSEFEDHHRIQVQVVEVDVKSAEMVVDSLLNVGATEAKEVIDVCHESVRVPDKLVATEGTEEELINEEKTLIIHKVIQNVKENLTERVIVETIIQDEVINLEQQTIKQPHDVTLMRQMAESESDVVDNRKEEEEITTTVGQRQDEALISDVPGSLDSIHDHAEEHTSGVTTEEVKPLSEEVEMKTINEEAQISPTTTSKTALEIPQSLEKRQAEAPEAKEDLKQMSQSLVLRLKIPSSQHQERLRAVTTSQAVLLDISIPAMTTQKLEEEIKSTQGVTANVQEKGKMQTETASKNLSEQKHLYEVENPTEQTEEENDQDLWMDAEEEIYTQEQSTESDQEEKAEVPYAFETAPETDSKSTTKEEDSQLEMQKTGESGETENESEEFAVAPEHLGTTSVAPRESD</sequence>
<feature type="compositionally biased region" description="Basic and acidic residues" evidence="6">
    <location>
        <begin position="682"/>
        <end position="695"/>
    </location>
</feature>
<feature type="compositionally biased region" description="Basic and acidic residues" evidence="6">
    <location>
        <begin position="2271"/>
        <end position="2287"/>
    </location>
</feature>
<feature type="region of interest" description="Disordered" evidence="6">
    <location>
        <begin position="1932"/>
        <end position="2037"/>
    </location>
</feature>
<feature type="compositionally biased region" description="Polar residues" evidence="6">
    <location>
        <begin position="400"/>
        <end position="412"/>
    </location>
</feature>
<evidence type="ECO:0000256" key="5">
    <source>
        <dbReference type="ARBA" id="ARBA00023288"/>
    </source>
</evidence>
<feature type="region of interest" description="Disordered" evidence="6">
    <location>
        <begin position="2123"/>
        <end position="2175"/>
    </location>
</feature>
<feature type="compositionally biased region" description="Basic and acidic residues" evidence="6">
    <location>
        <begin position="383"/>
        <end position="399"/>
    </location>
</feature>
<keyword evidence="2" id="KW-0597">Phosphoprotein</keyword>
<feature type="region of interest" description="Disordered" evidence="6">
    <location>
        <begin position="1402"/>
        <end position="1436"/>
    </location>
</feature>
<dbReference type="Proteomes" id="UP001187415">
    <property type="component" value="Unassembled WGS sequence"/>
</dbReference>
<evidence type="ECO:0000256" key="6">
    <source>
        <dbReference type="SAM" id="MobiDB-lite"/>
    </source>
</evidence>
<feature type="compositionally biased region" description="Acidic residues" evidence="6">
    <location>
        <begin position="1734"/>
        <end position="1743"/>
    </location>
</feature>
<feature type="compositionally biased region" description="Basic and acidic residues" evidence="6">
    <location>
        <begin position="2026"/>
        <end position="2037"/>
    </location>
</feature>
<reference evidence="8" key="1">
    <citation type="submission" date="2023-07" db="EMBL/GenBank/DDBJ databases">
        <title>Chromosome-level Genome Assembly of Striped Snakehead (Channa striata).</title>
        <authorList>
            <person name="Liu H."/>
        </authorList>
    </citation>
    <scope>NUCLEOTIDE SEQUENCE</scope>
    <source>
        <strain evidence="8">Gz</strain>
        <tissue evidence="8">Muscle</tissue>
    </source>
</reference>
<feature type="region of interest" description="Disordered" evidence="6">
    <location>
        <begin position="1190"/>
        <end position="1252"/>
    </location>
</feature>
<evidence type="ECO:0000256" key="2">
    <source>
        <dbReference type="ARBA" id="ARBA00022553"/>
    </source>
</evidence>
<keyword evidence="4" id="KW-0472">Membrane</keyword>
<dbReference type="GO" id="GO:0051018">
    <property type="term" value="F:protein kinase A binding"/>
    <property type="evidence" value="ECO:0007669"/>
    <property type="project" value="InterPro"/>
</dbReference>
<feature type="region of interest" description="Disordered" evidence="6">
    <location>
        <begin position="2215"/>
        <end position="2255"/>
    </location>
</feature>
<feature type="region of interest" description="Disordered" evidence="6">
    <location>
        <begin position="2269"/>
        <end position="2306"/>
    </location>
</feature>
<feature type="compositionally biased region" description="Basic and acidic residues" evidence="6">
    <location>
        <begin position="1230"/>
        <end position="1242"/>
    </location>
</feature>
<feature type="region of interest" description="Disordered" evidence="6">
    <location>
        <begin position="2340"/>
        <end position="2452"/>
    </location>
</feature>
<feature type="compositionally biased region" description="Polar residues" evidence="6">
    <location>
        <begin position="1313"/>
        <end position="1322"/>
    </location>
</feature>
<dbReference type="GO" id="GO:0090036">
    <property type="term" value="P:regulation of protein kinase C signaling"/>
    <property type="evidence" value="ECO:0007669"/>
    <property type="project" value="InterPro"/>
</dbReference>
<feature type="region of interest" description="Disordered" evidence="6">
    <location>
        <begin position="1166"/>
        <end position="1185"/>
    </location>
</feature>
<feature type="compositionally biased region" description="Basic and acidic residues" evidence="6">
    <location>
        <begin position="2225"/>
        <end position="2244"/>
    </location>
</feature>
<feature type="region of interest" description="Disordered" evidence="6">
    <location>
        <begin position="1691"/>
        <end position="1752"/>
    </location>
</feature>
<feature type="compositionally biased region" description="Low complexity" evidence="6">
    <location>
        <begin position="366"/>
        <end position="378"/>
    </location>
</feature>
<feature type="compositionally biased region" description="Polar residues" evidence="6">
    <location>
        <begin position="2340"/>
        <end position="2357"/>
    </location>
</feature>
<evidence type="ECO:0000313" key="9">
    <source>
        <dbReference type="Proteomes" id="UP001187415"/>
    </source>
</evidence>
<feature type="region of interest" description="Disordered" evidence="6">
    <location>
        <begin position="650"/>
        <end position="711"/>
    </location>
</feature>
<feature type="compositionally biased region" description="Basic and acidic residues" evidence="6">
    <location>
        <begin position="461"/>
        <end position="482"/>
    </location>
</feature>
<dbReference type="GO" id="GO:0007165">
    <property type="term" value="P:signal transduction"/>
    <property type="evidence" value="ECO:0007669"/>
    <property type="project" value="TreeGrafter"/>
</dbReference>
<feature type="compositionally biased region" description="Basic and acidic residues" evidence="6">
    <location>
        <begin position="1166"/>
        <end position="1177"/>
    </location>
</feature>
<dbReference type="InterPro" id="IPR028540">
    <property type="entry name" value="AKAP12"/>
</dbReference>
<dbReference type="Pfam" id="PF03832">
    <property type="entry name" value="WSK"/>
    <property type="match status" value="2"/>
</dbReference>
<feature type="domain" description="A kinase-anchoring proteins AKAP-5 and AKAP-12 calmodulin (CaM)-binding" evidence="7">
    <location>
        <begin position="549"/>
        <end position="569"/>
    </location>
</feature>
<dbReference type="InterPro" id="IPR001573">
    <property type="entry name" value="AKAP_WSK"/>
</dbReference>
<feature type="compositionally biased region" description="Basic and acidic residues" evidence="6">
    <location>
        <begin position="314"/>
        <end position="325"/>
    </location>
</feature>
<dbReference type="GO" id="GO:0016020">
    <property type="term" value="C:membrane"/>
    <property type="evidence" value="ECO:0007669"/>
    <property type="project" value="UniProtKB-SubCell"/>
</dbReference>
<feature type="region of interest" description="Disordered" evidence="6">
    <location>
        <begin position="156"/>
        <end position="196"/>
    </location>
</feature>
<feature type="compositionally biased region" description="Basic and acidic residues" evidence="6">
    <location>
        <begin position="156"/>
        <end position="183"/>
    </location>
</feature>
<feature type="region of interest" description="Disordered" evidence="6">
    <location>
        <begin position="2932"/>
        <end position="3060"/>
    </location>
</feature>
<comment type="caution">
    <text evidence="8">The sequence shown here is derived from an EMBL/GenBank/DDBJ whole genome shotgun (WGS) entry which is preliminary data.</text>
</comment>
<evidence type="ECO:0000256" key="1">
    <source>
        <dbReference type="ARBA" id="ARBA00004635"/>
    </source>
</evidence>
<dbReference type="GO" id="GO:0010739">
    <property type="term" value="P:positive regulation of protein kinase A signaling"/>
    <property type="evidence" value="ECO:0007669"/>
    <property type="project" value="InterPro"/>
</dbReference>
<name>A0AA88M0K0_CHASR</name>
<feature type="compositionally biased region" description="Polar residues" evidence="6">
    <location>
        <begin position="327"/>
        <end position="348"/>
    </location>
</feature>
<feature type="region of interest" description="Disordered" evidence="6">
    <location>
        <begin position="305"/>
        <end position="625"/>
    </location>
</feature>
<feature type="compositionally biased region" description="Basic and acidic residues" evidence="6">
    <location>
        <begin position="2003"/>
        <end position="2014"/>
    </location>
</feature>
<dbReference type="GO" id="GO:0005737">
    <property type="term" value="C:cytoplasm"/>
    <property type="evidence" value="ECO:0007669"/>
    <property type="project" value="TreeGrafter"/>
</dbReference>
<evidence type="ECO:0000313" key="8">
    <source>
        <dbReference type="EMBL" id="KAK2826560.1"/>
    </source>
</evidence>
<organism evidence="8 9">
    <name type="scientific">Channa striata</name>
    <name type="common">Snakehead murrel</name>
    <name type="synonym">Ophicephalus striatus</name>
    <dbReference type="NCBI Taxonomy" id="64152"/>
    <lineage>
        <taxon>Eukaryota</taxon>
        <taxon>Metazoa</taxon>
        <taxon>Chordata</taxon>
        <taxon>Craniata</taxon>
        <taxon>Vertebrata</taxon>
        <taxon>Euteleostomi</taxon>
        <taxon>Actinopterygii</taxon>
        <taxon>Neopterygii</taxon>
        <taxon>Teleostei</taxon>
        <taxon>Neoteleostei</taxon>
        <taxon>Acanthomorphata</taxon>
        <taxon>Anabantaria</taxon>
        <taxon>Anabantiformes</taxon>
        <taxon>Channoidei</taxon>
        <taxon>Channidae</taxon>
        <taxon>Channa</taxon>
    </lineage>
</organism>
<feature type="compositionally biased region" description="Basic and acidic residues" evidence="6">
    <location>
        <begin position="1425"/>
        <end position="1434"/>
    </location>
</feature>
<feature type="compositionally biased region" description="Basic and acidic residues" evidence="6">
    <location>
        <begin position="650"/>
        <end position="667"/>
    </location>
</feature>
<feature type="domain" description="A kinase-anchoring proteins AKAP-5 and AKAP-12 calmodulin (CaM)-binding" evidence="7">
    <location>
        <begin position="425"/>
        <end position="445"/>
    </location>
</feature>
<feature type="compositionally biased region" description="Polar residues" evidence="6">
    <location>
        <begin position="522"/>
        <end position="539"/>
    </location>
</feature>
<feature type="compositionally biased region" description="Basic and acidic residues" evidence="6">
    <location>
        <begin position="3011"/>
        <end position="3021"/>
    </location>
</feature>
<feature type="compositionally biased region" description="Basic and acidic residues" evidence="6">
    <location>
        <begin position="1205"/>
        <end position="1219"/>
    </location>
</feature>
<proteinExistence type="predicted"/>
<feature type="region of interest" description="Disordered" evidence="6">
    <location>
        <begin position="1106"/>
        <end position="1135"/>
    </location>
</feature>
<evidence type="ECO:0000259" key="7">
    <source>
        <dbReference type="PROSITE" id="PS51893"/>
    </source>
</evidence>
<feature type="compositionally biased region" description="Polar residues" evidence="6">
    <location>
        <begin position="2123"/>
        <end position="2136"/>
    </location>
</feature>